<dbReference type="Gene3D" id="1.10.8.1050">
    <property type="entry name" value="Antitoxin VbhA-like"/>
    <property type="match status" value="1"/>
</dbReference>
<keyword evidence="2" id="KW-1185">Reference proteome</keyword>
<dbReference type="EMBL" id="FWEY01000021">
    <property type="protein sequence ID" value="SLM53358.1"/>
    <property type="molecule type" value="Genomic_DNA"/>
</dbReference>
<sequence>MANYKYSVKNTTTDQREKLRNIALSYSILDAAEPTNETMKLVDQYVDGEIEISDALEKTIERYRNLAVAHD</sequence>
<gene>
    <name evidence="1" type="ORF">TPAS_3098</name>
</gene>
<protein>
    <recommendedName>
        <fullName evidence="3">Antitoxin VbhA domain-containing protein</fullName>
    </recommendedName>
</protein>
<proteinExistence type="predicted"/>
<accession>A0A1W1IJV6</accession>
<organism evidence="1 2">
    <name type="scientific">Trichococcus pasteurii</name>
    <dbReference type="NCBI Taxonomy" id="43064"/>
    <lineage>
        <taxon>Bacteria</taxon>
        <taxon>Bacillati</taxon>
        <taxon>Bacillota</taxon>
        <taxon>Bacilli</taxon>
        <taxon>Lactobacillales</taxon>
        <taxon>Carnobacteriaceae</taxon>
        <taxon>Trichococcus</taxon>
    </lineage>
</organism>
<dbReference type="AlphaFoldDB" id="A0A1W1IJV6"/>
<evidence type="ECO:0008006" key="3">
    <source>
        <dbReference type="Google" id="ProtNLM"/>
    </source>
</evidence>
<evidence type="ECO:0000313" key="1">
    <source>
        <dbReference type="EMBL" id="SLM53358.1"/>
    </source>
</evidence>
<dbReference type="OrthoDB" id="2186792at2"/>
<name>A0A1W1IJV6_9LACT</name>
<dbReference type="Proteomes" id="UP000195985">
    <property type="component" value="Unassembled WGS sequence"/>
</dbReference>
<dbReference type="RefSeq" id="WP_086629532.1">
    <property type="nucleotide sequence ID" value="NZ_FONM01000041.1"/>
</dbReference>
<evidence type="ECO:0000313" key="2">
    <source>
        <dbReference type="Proteomes" id="UP000195985"/>
    </source>
</evidence>
<reference evidence="2" key="1">
    <citation type="submission" date="2016-04" db="EMBL/GenBank/DDBJ databases">
        <authorList>
            <person name="Strepis N."/>
        </authorList>
    </citation>
    <scope>NUCLEOTIDE SEQUENCE [LARGE SCALE GENOMIC DNA]</scope>
</reference>
<dbReference type="InterPro" id="IPR043038">
    <property type="entry name" value="VbhA_sf"/>
</dbReference>